<name>A0A1A6HTT0_NEOLE</name>
<sequence>DSITGAVNSFNLYFSSTMSRPTLLHSSVAFCSILFLTLATQCLAFLKVEKMETAHAYAETEQYQKMNIGDQENISFAPKYMPQQMSSEAPMVLSTGSSVMQLDKVFSVNKEAGLLKMSDLHSSSEPVVSASEQGHGPSQLERMFPEHRLSKAFPHQEGPYSSSSTQPIVEGITDVTHDFLKYVDNQVFATESQEAVSLGNTPSSYINTKEMLTANPRSEKVETDAAKRTTAFPGVDSTAGTESDGERPSEKPADNAQTTATTHLVAAPEDILNIDPTADSLLRDLKVTVSISTAVPVSSVLSDEWDDTKFESVSQTRTPDSGDSTETQVRTKPPQGMSCLLCLANTITGPSKSIPILGSPMTPPAVEDEDEEDEDEEEKDEENKETPCIRISM</sequence>
<evidence type="ECO:0000256" key="1">
    <source>
        <dbReference type="SAM" id="MobiDB-lite"/>
    </source>
</evidence>
<feature type="non-terminal residue" evidence="2">
    <location>
        <position position="1"/>
    </location>
</feature>
<feature type="region of interest" description="Disordered" evidence="1">
    <location>
        <begin position="214"/>
        <end position="258"/>
    </location>
</feature>
<accession>A0A1A6HTT0</accession>
<feature type="compositionally biased region" description="Polar residues" evidence="1">
    <location>
        <begin position="311"/>
        <end position="330"/>
    </location>
</feature>
<gene>
    <name evidence="2" type="ORF">A6R68_24162</name>
</gene>
<reference evidence="2 3" key="1">
    <citation type="submission" date="2016-06" db="EMBL/GenBank/DDBJ databases">
        <title>The Draft Genome Sequence and Annotation of the Desert Woodrat Neotoma lepida.</title>
        <authorList>
            <person name="Campbell M."/>
            <person name="Oakeson K.F."/>
            <person name="Yandell M."/>
            <person name="Halpert J.R."/>
            <person name="Dearing D."/>
        </authorList>
    </citation>
    <scope>NUCLEOTIDE SEQUENCE [LARGE SCALE GENOMIC DNA]</scope>
    <source>
        <strain evidence="2">417</strain>
        <tissue evidence="2">Liver</tissue>
    </source>
</reference>
<dbReference type="PANTHER" id="PTHR21585:SF0">
    <property type="entry name" value="ARMADILLO-LIKE HELICAL DOMAIN-CONTAINING PROTEIN 4"/>
    <property type="match status" value="1"/>
</dbReference>
<feature type="compositionally biased region" description="Basic and acidic residues" evidence="1">
    <location>
        <begin position="217"/>
        <end position="227"/>
    </location>
</feature>
<keyword evidence="3" id="KW-1185">Reference proteome</keyword>
<dbReference type="Proteomes" id="UP000092124">
    <property type="component" value="Unassembled WGS sequence"/>
</dbReference>
<dbReference type="PANTHER" id="PTHR21585">
    <property type="entry name" value="FULL-LENGTH CDNA CLONE CS0DC025YL05 OF NEUROBLASTOMA"/>
    <property type="match status" value="1"/>
</dbReference>
<proteinExistence type="predicted"/>
<feature type="non-terminal residue" evidence="2">
    <location>
        <position position="393"/>
    </location>
</feature>
<protein>
    <submittedName>
        <fullName evidence="2">Uncharacterized protein</fullName>
    </submittedName>
</protein>
<dbReference type="InterPro" id="IPR031524">
    <property type="entry name" value="ARMH4"/>
</dbReference>
<dbReference type="STRING" id="56216.A0A1A6HTT0"/>
<feature type="region of interest" description="Disordered" evidence="1">
    <location>
        <begin position="351"/>
        <end position="393"/>
    </location>
</feature>
<dbReference type="OrthoDB" id="9904542at2759"/>
<evidence type="ECO:0000313" key="3">
    <source>
        <dbReference type="Proteomes" id="UP000092124"/>
    </source>
</evidence>
<feature type="compositionally biased region" description="Basic and acidic residues" evidence="1">
    <location>
        <begin position="244"/>
        <end position="253"/>
    </location>
</feature>
<dbReference type="AlphaFoldDB" id="A0A1A6HTT0"/>
<dbReference type="Pfam" id="PF15767">
    <property type="entry name" value="ARMH4"/>
    <property type="match status" value="1"/>
</dbReference>
<feature type="region of interest" description="Disordered" evidence="1">
    <location>
        <begin position="310"/>
        <end position="333"/>
    </location>
</feature>
<feature type="compositionally biased region" description="Acidic residues" evidence="1">
    <location>
        <begin position="366"/>
        <end position="380"/>
    </location>
</feature>
<dbReference type="EMBL" id="LZPO01008957">
    <property type="protein sequence ID" value="OBS81848.1"/>
    <property type="molecule type" value="Genomic_DNA"/>
</dbReference>
<comment type="caution">
    <text evidence="2">The sequence shown here is derived from an EMBL/GenBank/DDBJ whole genome shotgun (WGS) entry which is preliminary data.</text>
</comment>
<organism evidence="2 3">
    <name type="scientific">Neotoma lepida</name>
    <name type="common">Desert woodrat</name>
    <dbReference type="NCBI Taxonomy" id="56216"/>
    <lineage>
        <taxon>Eukaryota</taxon>
        <taxon>Metazoa</taxon>
        <taxon>Chordata</taxon>
        <taxon>Craniata</taxon>
        <taxon>Vertebrata</taxon>
        <taxon>Euteleostomi</taxon>
        <taxon>Mammalia</taxon>
        <taxon>Eutheria</taxon>
        <taxon>Euarchontoglires</taxon>
        <taxon>Glires</taxon>
        <taxon>Rodentia</taxon>
        <taxon>Myomorpha</taxon>
        <taxon>Muroidea</taxon>
        <taxon>Cricetidae</taxon>
        <taxon>Neotominae</taxon>
        <taxon>Neotoma</taxon>
    </lineage>
</organism>
<evidence type="ECO:0000313" key="2">
    <source>
        <dbReference type="EMBL" id="OBS81848.1"/>
    </source>
</evidence>